<dbReference type="InterPro" id="IPR003594">
    <property type="entry name" value="HATPase_dom"/>
</dbReference>
<accession>A0ABW1DKK1</accession>
<dbReference type="InterPro" id="IPR050428">
    <property type="entry name" value="TCS_sensor_his_kinase"/>
</dbReference>
<dbReference type="SMART" id="SM00388">
    <property type="entry name" value="HisKA"/>
    <property type="match status" value="1"/>
</dbReference>
<keyword evidence="6 11" id="KW-0812">Transmembrane</keyword>
<comment type="subcellular location">
    <subcellularLocation>
        <location evidence="2">Membrane</location>
    </subcellularLocation>
</comment>
<evidence type="ECO:0000313" key="15">
    <source>
        <dbReference type="Proteomes" id="UP001595979"/>
    </source>
</evidence>
<evidence type="ECO:0000256" key="4">
    <source>
        <dbReference type="ARBA" id="ARBA00022553"/>
    </source>
</evidence>
<evidence type="ECO:0000256" key="2">
    <source>
        <dbReference type="ARBA" id="ARBA00004370"/>
    </source>
</evidence>
<protein>
    <recommendedName>
        <fullName evidence="3">histidine kinase</fullName>
        <ecNumber evidence="3">2.7.13.3</ecNumber>
    </recommendedName>
</protein>
<keyword evidence="5" id="KW-0808">Transferase</keyword>
<keyword evidence="10 11" id="KW-0472">Membrane</keyword>
<dbReference type="InterPro" id="IPR004358">
    <property type="entry name" value="Sig_transdc_His_kin-like_C"/>
</dbReference>
<evidence type="ECO:0000256" key="9">
    <source>
        <dbReference type="ARBA" id="ARBA00023012"/>
    </source>
</evidence>
<dbReference type="CDD" id="cd00075">
    <property type="entry name" value="HATPase"/>
    <property type="match status" value="1"/>
</dbReference>
<dbReference type="InterPro" id="IPR005467">
    <property type="entry name" value="His_kinase_dom"/>
</dbReference>
<evidence type="ECO:0000313" key="14">
    <source>
        <dbReference type="EMBL" id="MFC5847859.1"/>
    </source>
</evidence>
<keyword evidence="8 11" id="KW-1133">Transmembrane helix</keyword>
<evidence type="ECO:0000256" key="10">
    <source>
        <dbReference type="ARBA" id="ARBA00023136"/>
    </source>
</evidence>
<evidence type="ECO:0000259" key="12">
    <source>
        <dbReference type="PROSITE" id="PS50109"/>
    </source>
</evidence>
<dbReference type="InterPro" id="IPR003660">
    <property type="entry name" value="HAMP_dom"/>
</dbReference>
<dbReference type="Gene3D" id="6.10.340.10">
    <property type="match status" value="1"/>
</dbReference>
<dbReference type="PANTHER" id="PTHR45436">
    <property type="entry name" value="SENSOR HISTIDINE KINASE YKOH"/>
    <property type="match status" value="1"/>
</dbReference>
<dbReference type="EC" id="2.7.13.3" evidence="3"/>
<dbReference type="SUPFAM" id="SSF47384">
    <property type="entry name" value="Homodimeric domain of signal transducing histidine kinase"/>
    <property type="match status" value="1"/>
</dbReference>
<dbReference type="Gene3D" id="1.10.287.130">
    <property type="match status" value="1"/>
</dbReference>
<dbReference type="Pfam" id="PF00512">
    <property type="entry name" value="HisKA"/>
    <property type="match status" value="1"/>
</dbReference>
<comment type="catalytic activity">
    <reaction evidence="1">
        <text>ATP + protein L-histidine = ADP + protein N-phospho-L-histidine.</text>
        <dbReference type="EC" id="2.7.13.3"/>
    </reaction>
</comment>
<evidence type="ECO:0000256" key="7">
    <source>
        <dbReference type="ARBA" id="ARBA00022777"/>
    </source>
</evidence>
<evidence type="ECO:0000256" key="6">
    <source>
        <dbReference type="ARBA" id="ARBA00022692"/>
    </source>
</evidence>
<dbReference type="PANTHER" id="PTHR45436:SF5">
    <property type="entry name" value="SENSOR HISTIDINE KINASE TRCS"/>
    <property type="match status" value="1"/>
</dbReference>
<dbReference type="RefSeq" id="WP_380047387.1">
    <property type="nucleotide sequence ID" value="NZ_JBHSOH010000006.1"/>
</dbReference>
<feature type="domain" description="Histidine kinase" evidence="12">
    <location>
        <begin position="226"/>
        <end position="436"/>
    </location>
</feature>
<gene>
    <name evidence="14" type="ORF">ACFPQ6_06005</name>
</gene>
<dbReference type="Pfam" id="PF02518">
    <property type="entry name" value="HATPase_c"/>
    <property type="match status" value="1"/>
</dbReference>
<evidence type="ECO:0000256" key="1">
    <source>
        <dbReference type="ARBA" id="ARBA00000085"/>
    </source>
</evidence>
<reference evidence="15" key="1">
    <citation type="journal article" date="2019" name="Int. J. Syst. Evol. Microbiol.">
        <title>The Global Catalogue of Microorganisms (GCM) 10K type strain sequencing project: providing services to taxonomists for standard genome sequencing and annotation.</title>
        <authorList>
            <consortium name="The Broad Institute Genomics Platform"/>
            <consortium name="The Broad Institute Genome Sequencing Center for Infectious Disease"/>
            <person name="Wu L."/>
            <person name="Ma J."/>
        </authorList>
    </citation>
    <scope>NUCLEOTIDE SEQUENCE [LARGE SCALE GENOMIC DNA]</scope>
    <source>
        <strain evidence="15">CGMCC 1.15053</strain>
    </source>
</reference>
<dbReference type="EMBL" id="JBHSOH010000006">
    <property type="protein sequence ID" value="MFC5847859.1"/>
    <property type="molecule type" value="Genomic_DNA"/>
</dbReference>
<proteinExistence type="predicted"/>
<feature type="transmembrane region" description="Helical" evidence="11">
    <location>
        <begin position="144"/>
        <end position="164"/>
    </location>
</feature>
<dbReference type="InterPro" id="IPR036097">
    <property type="entry name" value="HisK_dim/P_sf"/>
</dbReference>
<dbReference type="InterPro" id="IPR003661">
    <property type="entry name" value="HisK_dim/P_dom"/>
</dbReference>
<evidence type="ECO:0000256" key="11">
    <source>
        <dbReference type="SAM" id="Phobius"/>
    </source>
</evidence>
<dbReference type="Proteomes" id="UP001595979">
    <property type="component" value="Unassembled WGS sequence"/>
</dbReference>
<keyword evidence="7 14" id="KW-0418">Kinase</keyword>
<evidence type="ECO:0000256" key="8">
    <source>
        <dbReference type="ARBA" id="ARBA00022989"/>
    </source>
</evidence>
<comment type="caution">
    <text evidence="14">The sequence shown here is derived from an EMBL/GenBank/DDBJ whole genome shotgun (WGS) entry which is preliminary data.</text>
</comment>
<dbReference type="InterPro" id="IPR036890">
    <property type="entry name" value="HATPase_C_sf"/>
</dbReference>
<dbReference type="SMART" id="SM00387">
    <property type="entry name" value="HATPase_c"/>
    <property type="match status" value="1"/>
</dbReference>
<dbReference type="PROSITE" id="PS50885">
    <property type="entry name" value="HAMP"/>
    <property type="match status" value="1"/>
</dbReference>
<evidence type="ECO:0000256" key="3">
    <source>
        <dbReference type="ARBA" id="ARBA00012438"/>
    </source>
</evidence>
<evidence type="ECO:0000259" key="13">
    <source>
        <dbReference type="PROSITE" id="PS50885"/>
    </source>
</evidence>
<dbReference type="PRINTS" id="PR00344">
    <property type="entry name" value="BCTRLSENSOR"/>
</dbReference>
<keyword evidence="4" id="KW-0597">Phosphoprotein</keyword>
<evidence type="ECO:0000256" key="5">
    <source>
        <dbReference type="ARBA" id="ARBA00022679"/>
    </source>
</evidence>
<dbReference type="SUPFAM" id="SSF55874">
    <property type="entry name" value="ATPase domain of HSP90 chaperone/DNA topoisomerase II/histidine kinase"/>
    <property type="match status" value="1"/>
</dbReference>
<dbReference type="GO" id="GO:0016301">
    <property type="term" value="F:kinase activity"/>
    <property type="evidence" value="ECO:0007669"/>
    <property type="project" value="UniProtKB-KW"/>
</dbReference>
<organism evidence="14 15">
    <name type="scientific">Deinococcus petrolearius</name>
    <dbReference type="NCBI Taxonomy" id="1751295"/>
    <lineage>
        <taxon>Bacteria</taxon>
        <taxon>Thermotogati</taxon>
        <taxon>Deinococcota</taxon>
        <taxon>Deinococci</taxon>
        <taxon>Deinococcales</taxon>
        <taxon>Deinococcaceae</taxon>
        <taxon>Deinococcus</taxon>
    </lineage>
</organism>
<feature type="domain" description="HAMP" evidence="13">
    <location>
        <begin position="165"/>
        <end position="218"/>
    </location>
</feature>
<keyword evidence="15" id="KW-1185">Reference proteome</keyword>
<dbReference type="Gene3D" id="3.30.565.10">
    <property type="entry name" value="Histidine kinase-like ATPase, C-terminal domain"/>
    <property type="match status" value="1"/>
</dbReference>
<dbReference type="CDD" id="cd00082">
    <property type="entry name" value="HisKA"/>
    <property type="match status" value="1"/>
</dbReference>
<keyword evidence="9" id="KW-0902">Two-component regulatory system</keyword>
<sequence>MTLRARLTLLTFSVLLLTLLASAGVAGAVLWRVELAAISRQVSAQADALLTVARQAPGPPQGATELLETEGGVTAVARVYQGTALRWSGGALGPDVLDPTFLTDQETRRTGEVAGYLTASRRAGEVTVQVGRSLTPLRGLLRRYAFVAALTLLLLSLLAGALVAREVRRALRPLEALVRRVGQLDTPGPVPAVAERGEVGALARALDTSLGALRAERERETLFLASASHELRTPVTALLADLQYTLARERPPEELRAALRRTERTAARLRQLTGNLMTLTRAQRLPGVPGPDSWPEVDLLDLAGEAVDLLQPLASRRGTDLWLDGQPTPLRGDSALLGSVLENLIGNAIKFTPEGGQVQVKVTPLRGGAGRLVVEDDGPGFPPGTLTEAFVRGQADVEGFGLGLAVVREVVEAHGGTLFLSAAGGGGARAEVVLPA</sequence>
<dbReference type="PROSITE" id="PS50109">
    <property type="entry name" value="HIS_KIN"/>
    <property type="match status" value="1"/>
</dbReference>
<name>A0ABW1DKK1_9DEIO</name>